<dbReference type="Gene3D" id="3.30.450.40">
    <property type="match status" value="1"/>
</dbReference>
<keyword evidence="3" id="KW-1185">Reference proteome</keyword>
<feature type="region of interest" description="Disordered" evidence="1">
    <location>
        <begin position="134"/>
        <end position="172"/>
    </location>
</feature>
<name>A0ABU3UI01_9ACTN</name>
<evidence type="ECO:0000256" key="1">
    <source>
        <dbReference type="SAM" id="MobiDB-lite"/>
    </source>
</evidence>
<sequence length="262" mass="28144">MHDTRVLAGAIFLLASHGQALRLEVTAGLPAKHLTPLSRVAQSSPVPVREALRQRRLVWLSDPGEFAQAYPRTAIALPYHCAAAAAPIITGTRAWGTPLLLWPGFDTAGVAGPGPDRVAAACRHLGRFLRDVADTGHAVRPGPAPRTLPHSNDRTLGSSRRRHSRQISTMSTQVAQDDLRLRGPTPSVGHTSVQATTLSLPLATVLQHGGRWAPQVCHPGLYRPADCRLPPTKLVDEGMIGTPSRRAGRRPLVVNSQRQEPG</sequence>
<protein>
    <submittedName>
        <fullName evidence="2">Uncharacterized protein</fullName>
    </submittedName>
</protein>
<comment type="caution">
    <text evidence="2">The sequence shown here is derived from an EMBL/GenBank/DDBJ whole genome shotgun (WGS) entry which is preliminary data.</text>
</comment>
<evidence type="ECO:0000313" key="2">
    <source>
        <dbReference type="EMBL" id="MDU8993503.1"/>
    </source>
</evidence>
<evidence type="ECO:0000313" key="3">
    <source>
        <dbReference type="Proteomes" id="UP001257627"/>
    </source>
</evidence>
<feature type="region of interest" description="Disordered" evidence="1">
    <location>
        <begin position="238"/>
        <end position="262"/>
    </location>
</feature>
<proteinExistence type="predicted"/>
<dbReference type="Proteomes" id="UP001257627">
    <property type="component" value="Unassembled WGS sequence"/>
</dbReference>
<dbReference type="InterPro" id="IPR029016">
    <property type="entry name" value="GAF-like_dom_sf"/>
</dbReference>
<organism evidence="2 3">
    <name type="scientific">Streptomyces mirabilis</name>
    <dbReference type="NCBI Taxonomy" id="68239"/>
    <lineage>
        <taxon>Bacteria</taxon>
        <taxon>Bacillati</taxon>
        <taxon>Actinomycetota</taxon>
        <taxon>Actinomycetes</taxon>
        <taxon>Kitasatosporales</taxon>
        <taxon>Streptomycetaceae</taxon>
        <taxon>Streptomyces</taxon>
    </lineage>
</organism>
<dbReference type="RefSeq" id="WP_266996501.1">
    <property type="nucleotide sequence ID" value="NZ_CP107955.1"/>
</dbReference>
<dbReference type="EMBL" id="JARAKF010000001">
    <property type="protein sequence ID" value="MDU8993503.1"/>
    <property type="molecule type" value="Genomic_DNA"/>
</dbReference>
<accession>A0ABU3UI01</accession>
<gene>
    <name evidence="2" type="ORF">PU648_14385</name>
</gene>
<reference evidence="2 3" key="1">
    <citation type="submission" date="2023-02" db="EMBL/GenBank/DDBJ databases">
        <authorList>
            <person name="Maleckis M."/>
        </authorList>
    </citation>
    <scope>NUCLEOTIDE SEQUENCE [LARGE SCALE GENOMIC DNA]</scope>
    <source>
        <strain evidence="2 3">P8-A2</strain>
    </source>
</reference>